<dbReference type="OrthoDB" id="2963168at2759"/>
<dbReference type="Proteomes" id="UP000054549">
    <property type="component" value="Unassembled WGS sequence"/>
</dbReference>
<dbReference type="Pfam" id="PF00012">
    <property type="entry name" value="HSP70"/>
    <property type="match status" value="1"/>
</dbReference>
<evidence type="ECO:0000313" key="3">
    <source>
        <dbReference type="EMBL" id="KIL64016.1"/>
    </source>
</evidence>
<gene>
    <name evidence="3" type="ORF">M378DRAFT_163727</name>
</gene>
<dbReference type="GO" id="GO:0140662">
    <property type="term" value="F:ATP-dependent protein folding chaperone"/>
    <property type="evidence" value="ECO:0007669"/>
    <property type="project" value="InterPro"/>
</dbReference>
<evidence type="ECO:0000256" key="2">
    <source>
        <dbReference type="ARBA" id="ARBA00022840"/>
    </source>
</evidence>
<dbReference type="InParanoid" id="A0A0C2X446"/>
<reference evidence="3 4" key="1">
    <citation type="submission" date="2014-04" db="EMBL/GenBank/DDBJ databases">
        <title>Evolutionary Origins and Diversification of the Mycorrhizal Mutualists.</title>
        <authorList>
            <consortium name="DOE Joint Genome Institute"/>
            <consortium name="Mycorrhizal Genomics Consortium"/>
            <person name="Kohler A."/>
            <person name="Kuo A."/>
            <person name="Nagy L.G."/>
            <person name="Floudas D."/>
            <person name="Copeland A."/>
            <person name="Barry K.W."/>
            <person name="Cichocki N."/>
            <person name="Veneault-Fourrey C."/>
            <person name="LaButti K."/>
            <person name="Lindquist E.A."/>
            <person name="Lipzen A."/>
            <person name="Lundell T."/>
            <person name="Morin E."/>
            <person name="Murat C."/>
            <person name="Riley R."/>
            <person name="Ohm R."/>
            <person name="Sun H."/>
            <person name="Tunlid A."/>
            <person name="Henrissat B."/>
            <person name="Grigoriev I.V."/>
            <person name="Hibbett D.S."/>
            <person name="Martin F."/>
        </authorList>
    </citation>
    <scope>NUCLEOTIDE SEQUENCE [LARGE SCALE GENOMIC DNA]</scope>
    <source>
        <strain evidence="3 4">Koide BX008</strain>
    </source>
</reference>
<protein>
    <submittedName>
        <fullName evidence="3">Uncharacterized protein</fullName>
    </submittedName>
</protein>
<dbReference type="SUPFAM" id="SSF53067">
    <property type="entry name" value="Actin-like ATPase domain"/>
    <property type="match status" value="2"/>
</dbReference>
<sequence length="649" mass="72816">MATHERKPYTGTDKSLVIGIDVGTTLSGVSYAVLEPGKVPRINPVVRFSGQREEKPDSKVPSVVCYDQDGHVLAAGPETDYEINPILSEIEGVRRAEWFKLRLRPPHLAADKRAQLEKIWSPPEPPAEIDDYADASDEEEDENVVLIEIEGTGGVVEEPDDSQDKKNIPRPVTDDFKTAVQVFADFLQYLFKSAKEYIMETERYIDPTFTWSSIEKNTYFVLTHPNGWEGKQQAQMREAAVAAGLVDRSAAADHITFVTEGEASLHFCLDKNPELHQQSGGLLVVDGGGGTIDLSAYSQTEKGGYKEIVSPDCLLQGSIFVTSRARDYFKGKFKDSQFGDDDDVEAMARAFDKPEGAKCMFRNPNTPYFVKFGGLRDSDRKYGIANGKFKVEGAQVAKFFEPAIQEIIAGILNQCKNTKDGVSIKYVLLVGGFGRSDYLFARLRDYFKSSGIVVLRPDNAHLNKAVADGSVSWYLDRYVSTRVAKFSYGVMTRHLYNEKNADHVERESKKETQANGKSYIPGIFAPVLKKDSEVSEETLFRQPHKFILTRGQFAAWTTVSTRLKCYRGKAADPPTWVDREPNAFQDACTIQADMSHIKQNMKLTKNGTKLFYKLNLEVVVLLGFTELKAYVTWKENDIEKRTDASIFYD</sequence>
<accession>A0A0C2X446</accession>
<dbReference type="STRING" id="946122.A0A0C2X446"/>
<dbReference type="EMBL" id="KN818253">
    <property type="protein sequence ID" value="KIL64016.1"/>
    <property type="molecule type" value="Genomic_DNA"/>
</dbReference>
<dbReference type="InterPro" id="IPR013126">
    <property type="entry name" value="Hsp_70_fam"/>
</dbReference>
<evidence type="ECO:0000256" key="1">
    <source>
        <dbReference type="ARBA" id="ARBA00022741"/>
    </source>
</evidence>
<dbReference type="AlphaFoldDB" id="A0A0C2X446"/>
<dbReference type="PANTHER" id="PTHR14187">
    <property type="entry name" value="ALPHA KINASE/ELONGATION FACTOR 2 KINASE"/>
    <property type="match status" value="1"/>
</dbReference>
<proteinExistence type="predicted"/>
<keyword evidence="2" id="KW-0067">ATP-binding</keyword>
<keyword evidence="4" id="KW-1185">Reference proteome</keyword>
<dbReference type="CDD" id="cd10170">
    <property type="entry name" value="ASKHA_NBD_HSP70"/>
    <property type="match status" value="1"/>
</dbReference>
<keyword evidence="1" id="KW-0547">Nucleotide-binding</keyword>
<organism evidence="3 4">
    <name type="scientific">Amanita muscaria (strain Koide BX008)</name>
    <dbReference type="NCBI Taxonomy" id="946122"/>
    <lineage>
        <taxon>Eukaryota</taxon>
        <taxon>Fungi</taxon>
        <taxon>Dikarya</taxon>
        <taxon>Basidiomycota</taxon>
        <taxon>Agaricomycotina</taxon>
        <taxon>Agaricomycetes</taxon>
        <taxon>Agaricomycetidae</taxon>
        <taxon>Agaricales</taxon>
        <taxon>Pluteineae</taxon>
        <taxon>Amanitaceae</taxon>
        <taxon>Amanita</taxon>
    </lineage>
</organism>
<dbReference type="Gene3D" id="3.30.420.40">
    <property type="match status" value="1"/>
</dbReference>
<dbReference type="GO" id="GO:0005524">
    <property type="term" value="F:ATP binding"/>
    <property type="evidence" value="ECO:0007669"/>
    <property type="project" value="UniProtKB-KW"/>
</dbReference>
<evidence type="ECO:0000313" key="4">
    <source>
        <dbReference type="Proteomes" id="UP000054549"/>
    </source>
</evidence>
<dbReference type="HOGENOM" id="CLU_009958_4_2_1"/>
<dbReference type="PANTHER" id="PTHR14187:SF5">
    <property type="entry name" value="HEAT SHOCK 70 KDA PROTEIN 12A"/>
    <property type="match status" value="1"/>
</dbReference>
<dbReference type="InterPro" id="IPR043129">
    <property type="entry name" value="ATPase_NBD"/>
</dbReference>
<name>A0A0C2X446_AMAMK</name>